<dbReference type="AlphaFoldDB" id="A0A059E511"/>
<dbReference type="GO" id="GO:0006508">
    <property type="term" value="P:proteolysis"/>
    <property type="evidence" value="ECO:0007669"/>
    <property type="project" value="UniProtKB-KW"/>
</dbReference>
<name>A0A059E511_9PROT</name>
<dbReference type="PROSITE" id="PS51935">
    <property type="entry name" value="NLPC_P60"/>
    <property type="match status" value="1"/>
</dbReference>
<keyword evidence="4" id="KW-0788">Thiol protease</keyword>
<dbReference type="Proteomes" id="UP000024547">
    <property type="component" value="Unassembled WGS sequence"/>
</dbReference>
<dbReference type="Pfam" id="PF00877">
    <property type="entry name" value="NLPC_P60"/>
    <property type="match status" value="1"/>
</dbReference>
<keyword evidence="2" id="KW-0645">Protease</keyword>
<dbReference type="SUPFAM" id="SSF54001">
    <property type="entry name" value="Cysteine proteinases"/>
    <property type="match status" value="1"/>
</dbReference>
<evidence type="ECO:0000256" key="1">
    <source>
        <dbReference type="ARBA" id="ARBA00007074"/>
    </source>
</evidence>
<evidence type="ECO:0000313" key="7">
    <source>
        <dbReference type="Proteomes" id="UP000024547"/>
    </source>
</evidence>
<dbReference type="RefSeq" id="WP_035549919.1">
    <property type="nucleotide sequence ID" value="NZ_AWFH01000007.1"/>
</dbReference>
<reference evidence="6 7" key="1">
    <citation type="journal article" date="2014" name="Antonie Van Leeuwenhoek">
        <title>Hyphomonas beringensis sp. nov. and Hyphomonas chukchiensis sp. nov., isolated from surface seawater of the Bering Sea and Chukchi Sea.</title>
        <authorList>
            <person name="Li C."/>
            <person name="Lai Q."/>
            <person name="Li G."/>
            <person name="Dong C."/>
            <person name="Wang J."/>
            <person name="Liao Y."/>
            <person name="Shao Z."/>
        </authorList>
    </citation>
    <scope>NUCLEOTIDE SEQUENCE [LARGE SCALE GENOMIC DNA]</scope>
    <source>
        <strain evidence="6 7">22II1-22F38</strain>
    </source>
</reference>
<dbReference type="InterPro" id="IPR011929">
    <property type="entry name" value="Phage_pept_NlpC/P60"/>
</dbReference>
<keyword evidence="3" id="KW-0378">Hydrolase</keyword>
<organism evidence="6 7">
    <name type="scientific">Hyphomonas atlantica</name>
    <dbReference type="NCBI Taxonomy" id="1280948"/>
    <lineage>
        <taxon>Bacteria</taxon>
        <taxon>Pseudomonadati</taxon>
        <taxon>Pseudomonadota</taxon>
        <taxon>Alphaproteobacteria</taxon>
        <taxon>Hyphomonadales</taxon>
        <taxon>Hyphomonadaceae</taxon>
        <taxon>Hyphomonas</taxon>
    </lineage>
</organism>
<feature type="domain" description="NlpC/P60" evidence="5">
    <location>
        <begin position="1"/>
        <end position="139"/>
    </location>
</feature>
<evidence type="ECO:0000313" key="6">
    <source>
        <dbReference type="EMBL" id="KCZ63014.1"/>
    </source>
</evidence>
<sequence>MRREDIVTAARGWLGTPYRHQASRKGAGCDCLGLVRGVWRELIGPEPQPVPPYSPDWAEVTGEDTLLAAARMYLVEKPVSAAKAGDVLVFRMASGVPAKHCGVLSAPGRIVHAYWGRAVVETRLVPWWQRRAVAAFSFPGVED</sequence>
<gene>
    <name evidence="6" type="ORF">HY36_15115</name>
</gene>
<dbReference type="InterPro" id="IPR000064">
    <property type="entry name" value="NLP_P60_dom"/>
</dbReference>
<proteinExistence type="inferred from homology"/>
<dbReference type="InterPro" id="IPR038765">
    <property type="entry name" value="Papain-like_cys_pep_sf"/>
</dbReference>
<protein>
    <submittedName>
        <fullName evidence="6">Peptidase</fullName>
    </submittedName>
</protein>
<accession>A0A059E511</accession>
<evidence type="ECO:0000259" key="5">
    <source>
        <dbReference type="PROSITE" id="PS51935"/>
    </source>
</evidence>
<evidence type="ECO:0000256" key="2">
    <source>
        <dbReference type="ARBA" id="ARBA00022670"/>
    </source>
</evidence>
<dbReference type="NCBIfam" id="TIGR02219">
    <property type="entry name" value="phage_NlpC_fam"/>
    <property type="match status" value="1"/>
</dbReference>
<evidence type="ECO:0000256" key="3">
    <source>
        <dbReference type="ARBA" id="ARBA00022801"/>
    </source>
</evidence>
<dbReference type="Gene3D" id="3.90.1720.10">
    <property type="entry name" value="endopeptidase domain like (from Nostoc punctiforme)"/>
    <property type="match status" value="1"/>
</dbReference>
<keyword evidence="7" id="KW-1185">Reference proteome</keyword>
<evidence type="ECO:0000256" key="4">
    <source>
        <dbReference type="ARBA" id="ARBA00022807"/>
    </source>
</evidence>
<dbReference type="OrthoDB" id="6058745at2"/>
<dbReference type="PATRIC" id="fig|1280948.3.peg.1256"/>
<comment type="caution">
    <text evidence="6">The sequence shown here is derived from an EMBL/GenBank/DDBJ whole genome shotgun (WGS) entry which is preliminary data.</text>
</comment>
<dbReference type="eggNOG" id="COG0791">
    <property type="taxonomic scope" value="Bacteria"/>
</dbReference>
<dbReference type="STRING" id="1280948.HY36_15115"/>
<dbReference type="EMBL" id="AWFH01000007">
    <property type="protein sequence ID" value="KCZ63014.1"/>
    <property type="molecule type" value="Genomic_DNA"/>
</dbReference>
<comment type="similarity">
    <text evidence="1">Belongs to the peptidase C40 family.</text>
</comment>
<dbReference type="GO" id="GO:0008234">
    <property type="term" value="F:cysteine-type peptidase activity"/>
    <property type="evidence" value="ECO:0007669"/>
    <property type="project" value="UniProtKB-KW"/>
</dbReference>